<dbReference type="Gene3D" id="1.10.10.2830">
    <property type="match status" value="1"/>
</dbReference>
<dbReference type="Gene3D" id="3.90.1530.30">
    <property type="match status" value="1"/>
</dbReference>
<protein>
    <recommendedName>
        <fullName evidence="2">ParB-like N-terminal domain-containing protein</fullName>
    </recommendedName>
</protein>
<dbReference type="Pfam" id="PF02195">
    <property type="entry name" value="ParB_N"/>
    <property type="match status" value="1"/>
</dbReference>
<gene>
    <name evidence="3" type="ORF">DI616_14620</name>
</gene>
<dbReference type="InterPro" id="IPR050336">
    <property type="entry name" value="Chromosome_partition/occlusion"/>
</dbReference>
<comment type="caution">
    <text evidence="3">The sequence shown here is derived from an EMBL/GenBank/DDBJ whole genome shotgun (WGS) entry which is preliminary data.</text>
</comment>
<feature type="region of interest" description="Disordered" evidence="1">
    <location>
        <begin position="460"/>
        <end position="482"/>
    </location>
</feature>
<evidence type="ECO:0000256" key="1">
    <source>
        <dbReference type="SAM" id="MobiDB-lite"/>
    </source>
</evidence>
<evidence type="ECO:0000313" key="4">
    <source>
        <dbReference type="Proteomes" id="UP000315344"/>
    </source>
</evidence>
<name>A0A533I3S4_PARDE</name>
<evidence type="ECO:0000259" key="2">
    <source>
        <dbReference type="SMART" id="SM00470"/>
    </source>
</evidence>
<feature type="domain" description="ParB-like N-terminal" evidence="2">
    <location>
        <begin position="13"/>
        <end position="114"/>
    </location>
</feature>
<dbReference type="PANTHER" id="PTHR33375">
    <property type="entry name" value="CHROMOSOME-PARTITIONING PROTEIN PARB-RELATED"/>
    <property type="match status" value="1"/>
</dbReference>
<dbReference type="InterPro" id="IPR036086">
    <property type="entry name" value="ParB/Sulfiredoxin_sf"/>
</dbReference>
<dbReference type="SMART" id="SM00470">
    <property type="entry name" value="ParB"/>
    <property type="match status" value="1"/>
</dbReference>
<dbReference type="EMBL" id="VAFL01000013">
    <property type="protein sequence ID" value="TKW65405.1"/>
    <property type="molecule type" value="Genomic_DNA"/>
</dbReference>
<reference evidence="3 4" key="1">
    <citation type="journal article" date="2017" name="Nat. Commun.">
        <title>In situ click chemistry generation of cyclooxygenase-2 inhibitors.</title>
        <authorList>
            <person name="Bhardwaj A."/>
            <person name="Kaur J."/>
            <person name="Wuest M."/>
            <person name="Wuest F."/>
        </authorList>
    </citation>
    <scope>NUCLEOTIDE SEQUENCE [LARGE SCALE GENOMIC DNA]</scope>
    <source>
        <strain evidence="3">S2_012_000_R3_94</strain>
    </source>
</reference>
<accession>A0A533I3S4</accession>
<dbReference type="SUPFAM" id="SSF109709">
    <property type="entry name" value="KorB DNA-binding domain-like"/>
    <property type="match status" value="1"/>
</dbReference>
<dbReference type="AlphaFoldDB" id="A0A533I3S4"/>
<proteinExistence type="predicted"/>
<dbReference type="PANTHER" id="PTHR33375:SF7">
    <property type="entry name" value="CHROMOSOME 2-PARTITIONING PROTEIN PARB-RELATED"/>
    <property type="match status" value="1"/>
</dbReference>
<organism evidence="3 4">
    <name type="scientific">Paracoccus denitrificans</name>
    <dbReference type="NCBI Taxonomy" id="266"/>
    <lineage>
        <taxon>Bacteria</taxon>
        <taxon>Pseudomonadati</taxon>
        <taxon>Pseudomonadota</taxon>
        <taxon>Alphaproteobacteria</taxon>
        <taxon>Rhodobacterales</taxon>
        <taxon>Paracoccaceae</taxon>
        <taxon>Paracoccus</taxon>
    </lineage>
</organism>
<dbReference type="Proteomes" id="UP000315344">
    <property type="component" value="Unassembled WGS sequence"/>
</dbReference>
<dbReference type="SUPFAM" id="SSF110849">
    <property type="entry name" value="ParB/Sulfiredoxin"/>
    <property type="match status" value="1"/>
</dbReference>
<evidence type="ECO:0000313" key="3">
    <source>
        <dbReference type="EMBL" id="TKW65405.1"/>
    </source>
</evidence>
<dbReference type="GO" id="GO:0005694">
    <property type="term" value="C:chromosome"/>
    <property type="evidence" value="ECO:0007669"/>
    <property type="project" value="TreeGrafter"/>
</dbReference>
<dbReference type="GO" id="GO:0007059">
    <property type="term" value="P:chromosome segregation"/>
    <property type="evidence" value="ECO:0007669"/>
    <property type="project" value="TreeGrafter"/>
</dbReference>
<sequence>MKTETNVTAAPVQYFPLDRLYLSDMNPRQDADAERIDLLADSIIACGLIQNLAGMADADGRIAIVAGGRRLRALIRAFEKQPDLLDRRPELAEIPVRIAPDETTARAWANVENAVREALNPADEIRAFAKMRDAGADVPTIAKTFATSEAAIYRRLALSDLPAPVLDALKAGKITLNIAKAFTVANDRDLALEVLAEVEGNPHASEHRVKARLQPEAVSMSDRRAQFVGLDAYSAAGGEVTRDLFEENGTYLQNPDLLDRLFSEKLEDAATAIEAEGWKWIEVIPESYVSYNIIEKQTRLYKVEVELTEEQAERYDELAELYQADALDEEGGAELEALQELAEGDYTDEQRQHAGAYVYVNSSGMVDASRGYVRPEDHAAAVEAEILTGFAASSGHAGSADDTPKSPYNAALVEDMHRARLHAVQAALLAKPELVLDLLAFGLSGRGGAHENVFDIRPDRANITPDKANGLTPEPRLSDESDHHGWLDDEERLTAFTDFQAEGKKARNAALTEGLARTLPYPMQKSALFDHIEASTGADLRQVWTPTAEGFFKRVNADYLDSLMLDLTGCNPTGNGFKSWKAMKKSAKADALEKLFTDPDYQKAWHIDVEKKARIDAWRPGCI</sequence>
<dbReference type="CDD" id="cd16406">
    <property type="entry name" value="ParB_N_like"/>
    <property type="match status" value="1"/>
</dbReference>
<dbReference type="InterPro" id="IPR003115">
    <property type="entry name" value="ParB_N"/>
</dbReference>